<dbReference type="InterPro" id="IPR052586">
    <property type="entry name" value="ASCC2"/>
</dbReference>
<evidence type="ECO:0008006" key="4">
    <source>
        <dbReference type="Google" id="ProtNLM"/>
    </source>
</evidence>
<dbReference type="Proteomes" id="UP001189429">
    <property type="component" value="Unassembled WGS sequence"/>
</dbReference>
<feature type="compositionally biased region" description="Basic and acidic residues" evidence="1">
    <location>
        <begin position="330"/>
        <end position="351"/>
    </location>
</feature>
<dbReference type="InterPro" id="IPR009060">
    <property type="entry name" value="UBA-like_sf"/>
</dbReference>
<dbReference type="EMBL" id="CAUYUJ010012113">
    <property type="protein sequence ID" value="CAK0833303.1"/>
    <property type="molecule type" value="Genomic_DNA"/>
</dbReference>
<feature type="region of interest" description="Disordered" evidence="1">
    <location>
        <begin position="260"/>
        <end position="281"/>
    </location>
</feature>
<reference evidence="2" key="1">
    <citation type="submission" date="2023-10" db="EMBL/GenBank/DDBJ databases">
        <authorList>
            <person name="Chen Y."/>
            <person name="Shah S."/>
            <person name="Dougan E. K."/>
            <person name="Thang M."/>
            <person name="Chan C."/>
        </authorList>
    </citation>
    <scope>NUCLEOTIDE SEQUENCE [LARGE SCALE GENOMIC DNA]</scope>
</reference>
<keyword evidence="3" id="KW-1185">Reference proteome</keyword>
<dbReference type="SUPFAM" id="SSF46934">
    <property type="entry name" value="UBA-like"/>
    <property type="match status" value="1"/>
</dbReference>
<comment type="caution">
    <text evidence="2">The sequence shown here is derived from an EMBL/GenBank/DDBJ whole genome shotgun (WGS) entry which is preliminary data.</text>
</comment>
<feature type="compositionally biased region" description="Low complexity" evidence="1">
    <location>
        <begin position="135"/>
        <end position="167"/>
    </location>
</feature>
<feature type="compositionally biased region" description="Acidic residues" evidence="1">
    <location>
        <begin position="312"/>
        <end position="321"/>
    </location>
</feature>
<dbReference type="PANTHER" id="PTHR21494:SF0">
    <property type="entry name" value="ACTIVATING SIGNAL COINTEGRATOR 1 COMPLEX SUBUNIT 2"/>
    <property type="match status" value="1"/>
</dbReference>
<evidence type="ECO:0000313" key="3">
    <source>
        <dbReference type="Proteomes" id="UP001189429"/>
    </source>
</evidence>
<gene>
    <name evidence="2" type="ORF">PCOR1329_LOCUS31040</name>
</gene>
<name>A0ABN9SND1_9DINO</name>
<proteinExistence type="predicted"/>
<feature type="region of interest" description="Disordered" evidence="1">
    <location>
        <begin position="132"/>
        <end position="167"/>
    </location>
</feature>
<sequence>MRPASPEHPAQSCRPLSCDPSFPRVVPLAAQVPDNGLSFKVAQCSLRFEFVLRLSGVVGGPLGPIRLQELLDWLREHSERPDELLGDLARHGLENVAMEWCASGLVDDEQLDYLEELCGRLLPNEARAARRRPAARAAPGAAGAGAAPSGPSGSSSSGAGASGASDAAKIREVREVVGTEYGDGFVLQCLLHYGGSVPSVVGHILDGSLPPQLTALPKGMKLGDSSDAGQPGDTGGKLSAEEKRRIMDRNDRMLVEEREKAERARAMKAGEIPPDKPDKARTLSAKGYASLYDDDADEDALVAPAFRAAAGGDDESDDSGEDGSSSSGEFDDRWGGDKGKGKGKGRGKDKGPVQGQTIQARRKEENKARVANHNRRAGAMAKMRKGML</sequence>
<feature type="region of interest" description="Disordered" evidence="1">
    <location>
        <begin position="303"/>
        <end position="388"/>
    </location>
</feature>
<protein>
    <recommendedName>
        <fullName evidence="4">CUE domain-containing protein</fullName>
    </recommendedName>
</protein>
<evidence type="ECO:0000313" key="2">
    <source>
        <dbReference type="EMBL" id="CAK0833303.1"/>
    </source>
</evidence>
<accession>A0ABN9SND1</accession>
<dbReference type="Gene3D" id="1.10.8.10">
    <property type="entry name" value="DNA helicase RuvA subunit, C-terminal domain"/>
    <property type="match status" value="1"/>
</dbReference>
<organism evidence="2 3">
    <name type="scientific">Prorocentrum cordatum</name>
    <dbReference type="NCBI Taxonomy" id="2364126"/>
    <lineage>
        <taxon>Eukaryota</taxon>
        <taxon>Sar</taxon>
        <taxon>Alveolata</taxon>
        <taxon>Dinophyceae</taxon>
        <taxon>Prorocentrales</taxon>
        <taxon>Prorocentraceae</taxon>
        <taxon>Prorocentrum</taxon>
    </lineage>
</organism>
<evidence type="ECO:0000256" key="1">
    <source>
        <dbReference type="SAM" id="MobiDB-lite"/>
    </source>
</evidence>
<feature type="compositionally biased region" description="Basic residues" evidence="1">
    <location>
        <begin position="370"/>
        <end position="388"/>
    </location>
</feature>
<dbReference type="PANTHER" id="PTHR21494">
    <property type="entry name" value="ACTIVATING SIGNAL COINTEGRATOR 1 COMPLEX SUBUNIT 2 ASC-1 COMPLEX SUBUNIT P100"/>
    <property type="match status" value="1"/>
</dbReference>